<dbReference type="EMBL" id="JAPEIS010000007">
    <property type="protein sequence ID" value="KAJ8064938.1"/>
    <property type="molecule type" value="Genomic_DNA"/>
</dbReference>
<comment type="caution">
    <text evidence="1">The sequence shown here is derived from an EMBL/GenBank/DDBJ whole genome shotgun (WGS) entry which is preliminary data.</text>
</comment>
<keyword evidence="2" id="KW-1185">Reference proteome</keyword>
<organism evidence="1 2">
    <name type="scientific">Sclerotinia nivalis</name>
    <dbReference type="NCBI Taxonomy" id="352851"/>
    <lineage>
        <taxon>Eukaryota</taxon>
        <taxon>Fungi</taxon>
        <taxon>Dikarya</taxon>
        <taxon>Ascomycota</taxon>
        <taxon>Pezizomycotina</taxon>
        <taxon>Leotiomycetes</taxon>
        <taxon>Helotiales</taxon>
        <taxon>Sclerotiniaceae</taxon>
        <taxon>Sclerotinia</taxon>
    </lineage>
</organism>
<evidence type="ECO:0000313" key="2">
    <source>
        <dbReference type="Proteomes" id="UP001152300"/>
    </source>
</evidence>
<sequence>MTCSQQDINVNKLNITSAVLTYSLLNRSIQRHSHQVEVLTQICSHHWMFLAIRVRIGRPCKSYSVTTGVLIVEEFTITSHIKPEGVSGGCLAVLNNFLDH</sequence>
<dbReference type="Proteomes" id="UP001152300">
    <property type="component" value="Unassembled WGS sequence"/>
</dbReference>
<accession>A0A9X0DLC0</accession>
<gene>
    <name evidence="1" type="ORF">OCU04_007242</name>
</gene>
<evidence type="ECO:0000313" key="1">
    <source>
        <dbReference type="EMBL" id="KAJ8064938.1"/>
    </source>
</evidence>
<protein>
    <submittedName>
        <fullName evidence="1">Uncharacterized protein</fullName>
    </submittedName>
</protein>
<proteinExistence type="predicted"/>
<name>A0A9X0DLC0_9HELO</name>
<dbReference type="AlphaFoldDB" id="A0A9X0DLC0"/>
<reference evidence="1" key="1">
    <citation type="submission" date="2022-11" db="EMBL/GenBank/DDBJ databases">
        <title>Genome Resource of Sclerotinia nivalis Strain SnTB1, a Plant Pathogen Isolated from American Ginseng.</title>
        <authorList>
            <person name="Fan S."/>
        </authorList>
    </citation>
    <scope>NUCLEOTIDE SEQUENCE</scope>
    <source>
        <strain evidence="1">SnTB1</strain>
    </source>
</reference>